<accession>D1A391</accession>
<dbReference type="Proteomes" id="UP000001918">
    <property type="component" value="Chromosome"/>
</dbReference>
<dbReference type="STRING" id="471852.Tcur_4334"/>
<evidence type="ECO:0000313" key="5">
    <source>
        <dbReference type="EMBL" id="ACY99861.1"/>
    </source>
</evidence>
<dbReference type="eggNOG" id="COG2197">
    <property type="taxonomic scope" value="Bacteria"/>
</dbReference>
<evidence type="ECO:0000256" key="3">
    <source>
        <dbReference type="ARBA" id="ARBA00023163"/>
    </source>
</evidence>
<keyword evidence="1" id="KW-0805">Transcription regulation</keyword>
<dbReference type="PANTHER" id="PTHR44688:SF16">
    <property type="entry name" value="DNA-BINDING TRANSCRIPTIONAL ACTIVATOR DEVR_DOSR"/>
    <property type="match status" value="1"/>
</dbReference>
<proteinExistence type="predicted"/>
<dbReference type="GO" id="GO:0006355">
    <property type="term" value="P:regulation of DNA-templated transcription"/>
    <property type="evidence" value="ECO:0007669"/>
    <property type="project" value="InterPro"/>
</dbReference>
<dbReference type="InterPro" id="IPR000792">
    <property type="entry name" value="Tscrpt_reg_LuxR_C"/>
</dbReference>
<evidence type="ECO:0000313" key="6">
    <source>
        <dbReference type="Proteomes" id="UP000001918"/>
    </source>
</evidence>
<evidence type="ECO:0000256" key="1">
    <source>
        <dbReference type="ARBA" id="ARBA00023015"/>
    </source>
</evidence>
<dbReference type="PRINTS" id="PR00038">
    <property type="entry name" value="HTHLUXR"/>
</dbReference>
<sequence length="160" mass="16679">MLTAGRLRASPAGTGTRVLAILDGPDDPTLATTLLTGRVDGLVDRDDPDRDFVEAARAVLAGSGWVSPQLAPRMLATLRDGIDSAAGLTASATALTAREQDVARLMSSGLTNSEIARELQVAVSTVKFHVSNVLRKMGCRDRAQLIAALHRGALPAGGPR</sequence>
<name>D1A391_THECD</name>
<dbReference type="GO" id="GO:0003677">
    <property type="term" value="F:DNA binding"/>
    <property type="evidence" value="ECO:0007669"/>
    <property type="project" value="UniProtKB-KW"/>
</dbReference>
<keyword evidence="3" id="KW-0804">Transcription</keyword>
<dbReference type="PROSITE" id="PS00622">
    <property type="entry name" value="HTH_LUXR_1"/>
    <property type="match status" value="1"/>
</dbReference>
<dbReference type="PROSITE" id="PS50043">
    <property type="entry name" value="HTH_LUXR_2"/>
    <property type="match status" value="1"/>
</dbReference>
<dbReference type="HOGENOM" id="CLU_1651337_0_0_11"/>
<feature type="domain" description="HTH luxR-type" evidence="4">
    <location>
        <begin position="88"/>
        <end position="153"/>
    </location>
</feature>
<gene>
    <name evidence="5" type="ordered locus">Tcur_4334</name>
</gene>
<dbReference type="AlphaFoldDB" id="D1A391"/>
<protein>
    <submittedName>
        <fullName evidence="5">Transcriptional regulator, LuxR family</fullName>
    </submittedName>
</protein>
<dbReference type="PANTHER" id="PTHR44688">
    <property type="entry name" value="DNA-BINDING TRANSCRIPTIONAL ACTIVATOR DEVR_DOSR"/>
    <property type="match status" value="1"/>
</dbReference>
<evidence type="ECO:0000259" key="4">
    <source>
        <dbReference type="PROSITE" id="PS50043"/>
    </source>
</evidence>
<dbReference type="CDD" id="cd06170">
    <property type="entry name" value="LuxR_C_like"/>
    <property type="match status" value="1"/>
</dbReference>
<dbReference type="SUPFAM" id="SSF46894">
    <property type="entry name" value="C-terminal effector domain of the bipartite response regulators"/>
    <property type="match status" value="1"/>
</dbReference>
<dbReference type="RefSeq" id="WP_012854644.1">
    <property type="nucleotide sequence ID" value="NC_013510.1"/>
</dbReference>
<dbReference type="KEGG" id="tcu:Tcur_4334"/>
<dbReference type="InterPro" id="IPR016032">
    <property type="entry name" value="Sig_transdc_resp-reg_C-effctor"/>
</dbReference>
<keyword evidence="6" id="KW-1185">Reference proteome</keyword>
<dbReference type="EMBL" id="CP001738">
    <property type="protein sequence ID" value="ACY99861.1"/>
    <property type="molecule type" value="Genomic_DNA"/>
</dbReference>
<evidence type="ECO:0000256" key="2">
    <source>
        <dbReference type="ARBA" id="ARBA00023125"/>
    </source>
</evidence>
<dbReference type="Pfam" id="PF00196">
    <property type="entry name" value="GerE"/>
    <property type="match status" value="1"/>
</dbReference>
<organism evidence="5 6">
    <name type="scientific">Thermomonospora curvata (strain ATCC 19995 / DSM 43183 / JCM 3096 / KCTC 9072 / NBRC 15933 / NCIMB 10081 / Henssen B9)</name>
    <dbReference type="NCBI Taxonomy" id="471852"/>
    <lineage>
        <taxon>Bacteria</taxon>
        <taxon>Bacillati</taxon>
        <taxon>Actinomycetota</taxon>
        <taxon>Actinomycetes</taxon>
        <taxon>Streptosporangiales</taxon>
        <taxon>Thermomonosporaceae</taxon>
        <taxon>Thermomonospora</taxon>
    </lineage>
</organism>
<dbReference type="Gene3D" id="3.40.50.2300">
    <property type="match status" value="1"/>
</dbReference>
<keyword evidence="2" id="KW-0238">DNA-binding</keyword>
<reference evidence="5 6" key="1">
    <citation type="journal article" date="2011" name="Stand. Genomic Sci.">
        <title>Complete genome sequence of Thermomonospora curvata type strain (B9).</title>
        <authorList>
            <person name="Chertkov O."/>
            <person name="Sikorski J."/>
            <person name="Nolan M."/>
            <person name="Lapidus A."/>
            <person name="Lucas S."/>
            <person name="Del Rio T.G."/>
            <person name="Tice H."/>
            <person name="Cheng J.F."/>
            <person name="Goodwin L."/>
            <person name="Pitluck S."/>
            <person name="Liolios K."/>
            <person name="Ivanova N."/>
            <person name="Mavromatis K."/>
            <person name="Mikhailova N."/>
            <person name="Ovchinnikova G."/>
            <person name="Pati A."/>
            <person name="Chen A."/>
            <person name="Palaniappan K."/>
            <person name="Djao O.D."/>
            <person name="Land M."/>
            <person name="Hauser L."/>
            <person name="Chang Y.J."/>
            <person name="Jeffries C.D."/>
            <person name="Brettin T."/>
            <person name="Han C."/>
            <person name="Detter J.C."/>
            <person name="Rohde M."/>
            <person name="Goker M."/>
            <person name="Woyke T."/>
            <person name="Bristow J."/>
            <person name="Eisen J.A."/>
            <person name="Markowitz V."/>
            <person name="Hugenholtz P."/>
            <person name="Klenk H.P."/>
            <person name="Kyrpides N.C."/>
        </authorList>
    </citation>
    <scope>NUCLEOTIDE SEQUENCE [LARGE SCALE GENOMIC DNA]</scope>
    <source>
        <strain evidence="6">ATCC 19995 / DSM 43183 / JCM 3096 / KCTC 9072 / NBRC 15933 / NCIMB 10081 / Henssen B9</strain>
    </source>
</reference>
<dbReference type="SMART" id="SM00421">
    <property type="entry name" value="HTH_LUXR"/>
    <property type="match status" value="1"/>
</dbReference>